<reference evidence="4" key="2">
    <citation type="submission" date="2021-01" db="UniProtKB">
        <authorList>
            <consortium name="EnsemblMetazoa"/>
        </authorList>
    </citation>
    <scope>IDENTIFICATION</scope>
</reference>
<feature type="coiled-coil region" evidence="2">
    <location>
        <begin position="213"/>
        <end position="240"/>
    </location>
</feature>
<dbReference type="GO" id="GO:0000922">
    <property type="term" value="C:spindle pole"/>
    <property type="evidence" value="ECO:0000318"/>
    <property type="project" value="GO_Central"/>
</dbReference>
<reference evidence="5" key="1">
    <citation type="submission" date="2015-02" db="EMBL/GenBank/DDBJ databases">
        <title>Genome sequencing for Strongylocentrotus purpuratus.</title>
        <authorList>
            <person name="Murali S."/>
            <person name="Liu Y."/>
            <person name="Vee V."/>
            <person name="English A."/>
            <person name="Wang M."/>
            <person name="Skinner E."/>
            <person name="Han Y."/>
            <person name="Muzny D.M."/>
            <person name="Worley K.C."/>
            <person name="Gibbs R.A."/>
        </authorList>
    </citation>
    <scope>NUCLEOTIDE SEQUENCE</scope>
</reference>
<feature type="compositionally biased region" description="Low complexity" evidence="3">
    <location>
        <begin position="448"/>
        <end position="460"/>
    </location>
</feature>
<dbReference type="AlphaFoldDB" id="A0A7M7LNZ3"/>
<feature type="compositionally biased region" description="Low complexity" evidence="3">
    <location>
        <begin position="307"/>
        <end position="329"/>
    </location>
</feature>
<name>A0A7M7LNZ3_STRPU</name>
<dbReference type="GO" id="GO:0007080">
    <property type="term" value="P:mitotic metaphase chromosome alignment"/>
    <property type="evidence" value="ECO:0000318"/>
    <property type="project" value="GO_Central"/>
</dbReference>
<dbReference type="SUPFAM" id="SSF48403">
    <property type="entry name" value="Ankyrin repeat"/>
    <property type="match status" value="1"/>
</dbReference>
<feature type="region of interest" description="Disordered" evidence="3">
    <location>
        <begin position="301"/>
        <end position="335"/>
    </location>
</feature>
<dbReference type="PROSITE" id="PS50088">
    <property type="entry name" value="ANK_REPEAT"/>
    <property type="match status" value="2"/>
</dbReference>
<dbReference type="Pfam" id="PF12796">
    <property type="entry name" value="Ank_2"/>
    <property type="match status" value="1"/>
</dbReference>
<dbReference type="OrthoDB" id="10254927at2759"/>
<protein>
    <recommendedName>
        <fullName evidence="6">Ankyrin repeat domain-containing protein 53</fullName>
    </recommendedName>
</protein>
<dbReference type="EnsemblMetazoa" id="XM_003723264">
    <property type="protein sequence ID" value="XP_003723312"/>
    <property type="gene ID" value="LOC100891692"/>
</dbReference>
<evidence type="ECO:0000256" key="1">
    <source>
        <dbReference type="PROSITE-ProRule" id="PRU00023"/>
    </source>
</evidence>
<keyword evidence="1" id="KW-0040">ANK repeat</keyword>
<dbReference type="GO" id="GO:1902412">
    <property type="term" value="P:regulation of mitotic cytokinesis"/>
    <property type="evidence" value="ECO:0000318"/>
    <property type="project" value="GO_Central"/>
</dbReference>
<dbReference type="GO" id="GO:0031116">
    <property type="term" value="P:positive regulation of microtubule polymerization"/>
    <property type="evidence" value="ECO:0000318"/>
    <property type="project" value="GO_Central"/>
</dbReference>
<dbReference type="GO" id="GO:0060236">
    <property type="term" value="P:regulation of mitotic spindle organization"/>
    <property type="evidence" value="ECO:0000318"/>
    <property type="project" value="GO_Central"/>
</dbReference>
<dbReference type="RefSeq" id="XP_003723312.2">
    <property type="nucleotide sequence ID" value="XM_003723264.3"/>
</dbReference>
<evidence type="ECO:0000256" key="3">
    <source>
        <dbReference type="SAM" id="MobiDB-lite"/>
    </source>
</evidence>
<keyword evidence="5" id="KW-1185">Reference proteome</keyword>
<dbReference type="PANTHER" id="PTHR24160:SF1">
    <property type="entry name" value="ANKYRIN REPEAT DOMAIN-CONTAINING PROTEIN 53"/>
    <property type="match status" value="1"/>
</dbReference>
<proteinExistence type="predicted"/>
<dbReference type="GeneID" id="100891692"/>
<sequence>MSKVAMESSSRINTTGSKYTVATGTGAVPSTSTSKRSRKAALGGDEFMAAAIGDTAWLRQTLKEGKNPANFDKNGLSAIHLAALHGRMECLKLLVEKYHVSVNLASSTGWRPIHLCINSRTGKRALECLQYLLDAGADPSAPNEDLMTPTHQAAIEGSVKCMAALLAGGGDISTPDCNGHLPLDYAKIWGHRKCARILASETWKREKEAELTKVTELQQLKNLKDAVDGWEEQDQQAYKNIQSEASFSEWMDKKGISDKQSPRLVSHKKESATLGAMANQLYQANSPRKANVPSVKLQAVTEKTTGKGKAAGSKGKTQTKSAAAPAKSPGAERVAPRERLCKGKTKPKLEPVPKVKVPILQITGEQNEDKVNLYMQPVPDLSQEVIDRILLEKLSPHERPLSFKCKNIIDAQHRRLYDSSVKPLEEVYAHLSNDKSSTLFPGVSNGGSSAASTRTSSTSSKDSFDNQRIADALKHIAKPYKFPQMQGEDFTYGFEVL</sequence>
<feature type="region of interest" description="Disordered" evidence="3">
    <location>
        <begin position="439"/>
        <end position="464"/>
    </location>
</feature>
<evidence type="ECO:0008006" key="6">
    <source>
        <dbReference type="Google" id="ProtNLM"/>
    </source>
</evidence>
<dbReference type="InterPro" id="IPR042335">
    <property type="entry name" value="ANKRD53"/>
</dbReference>
<organism evidence="4 5">
    <name type="scientific">Strongylocentrotus purpuratus</name>
    <name type="common">Purple sea urchin</name>
    <dbReference type="NCBI Taxonomy" id="7668"/>
    <lineage>
        <taxon>Eukaryota</taxon>
        <taxon>Metazoa</taxon>
        <taxon>Echinodermata</taxon>
        <taxon>Eleutherozoa</taxon>
        <taxon>Echinozoa</taxon>
        <taxon>Echinoidea</taxon>
        <taxon>Euechinoidea</taxon>
        <taxon>Echinacea</taxon>
        <taxon>Camarodonta</taxon>
        <taxon>Echinidea</taxon>
        <taxon>Strongylocentrotidae</taxon>
        <taxon>Strongylocentrotus</taxon>
    </lineage>
</organism>
<feature type="repeat" description="ANK" evidence="1">
    <location>
        <begin position="145"/>
        <end position="177"/>
    </location>
</feature>
<evidence type="ECO:0000256" key="2">
    <source>
        <dbReference type="SAM" id="Coils"/>
    </source>
</evidence>
<accession>A0A7M7LNZ3</accession>
<keyword evidence="2" id="KW-0175">Coiled coil</keyword>
<dbReference type="KEGG" id="spu:100891692"/>
<dbReference type="PANTHER" id="PTHR24160">
    <property type="entry name" value="ANKYRIN REPEAT DOMAIN-CONTAINING PROTEIN 53"/>
    <property type="match status" value="1"/>
</dbReference>
<dbReference type="OMA" id="TGWRAIH"/>
<dbReference type="SMART" id="SM00248">
    <property type="entry name" value="ANK"/>
    <property type="match status" value="4"/>
</dbReference>
<dbReference type="Gene3D" id="1.25.40.20">
    <property type="entry name" value="Ankyrin repeat-containing domain"/>
    <property type="match status" value="1"/>
</dbReference>
<dbReference type="Proteomes" id="UP000007110">
    <property type="component" value="Unassembled WGS sequence"/>
</dbReference>
<evidence type="ECO:0000313" key="5">
    <source>
        <dbReference type="Proteomes" id="UP000007110"/>
    </source>
</evidence>
<feature type="repeat" description="ANK" evidence="1">
    <location>
        <begin position="74"/>
        <end position="97"/>
    </location>
</feature>
<evidence type="ECO:0000313" key="4">
    <source>
        <dbReference type="EnsemblMetazoa" id="XP_003723312"/>
    </source>
</evidence>
<dbReference type="InterPro" id="IPR036770">
    <property type="entry name" value="Ankyrin_rpt-contain_sf"/>
</dbReference>
<dbReference type="InterPro" id="IPR002110">
    <property type="entry name" value="Ankyrin_rpt"/>
</dbReference>
<dbReference type="InParanoid" id="A0A7M7LNZ3"/>
<dbReference type="PROSITE" id="PS50297">
    <property type="entry name" value="ANK_REP_REGION"/>
    <property type="match status" value="1"/>
</dbReference>